<reference evidence="1 2" key="1">
    <citation type="submission" date="2020-08" db="EMBL/GenBank/DDBJ databases">
        <authorList>
            <person name="Newling K."/>
            <person name="Davey J."/>
            <person name="Forrester S."/>
        </authorList>
    </citation>
    <scope>NUCLEOTIDE SEQUENCE [LARGE SCALE GENOMIC DNA]</scope>
    <source>
        <strain evidence="2">Crithidia deanei Carvalho (ATCC PRA-265)</strain>
    </source>
</reference>
<dbReference type="Proteomes" id="UP000515908">
    <property type="component" value="Chromosome 03"/>
</dbReference>
<sequence length="184" mass="20120">MPKKIQLAQDNAVAKVLDESYVVFQHADTSKETAVQLLFVSQEEAKGFDFYVTPVSRWEFIEPPVGPPVPLTFTERAVDNPHGDHSLRIPFLLSQRPIAQLVQVIRGEQPAQPDLKSYLETLMAELAGIVRQAVEASAIRSDIVSATPFSEGAGYGVDRNCEPSAADTILVRPSYTSIGVPQEG</sequence>
<evidence type="ECO:0000313" key="1">
    <source>
        <dbReference type="EMBL" id="CAD2214373.1"/>
    </source>
</evidence>
<accession>A0A7G2C6J0</accession>
<protein>
    <submittedName>
        <fullName evidence="1">Uncharacterized protein</fullName>
    </submittedName>
</protein>
<dbReference type="AlphaFoldDB" id="A0A7G2C6J0"/>
<gene>
    <name evidence="1" type="ORF">ADEAN_000181800</name>
</gene>
<keyword evidence="2" id="KW-1185">Reference proteome</keyword>
<name>A0A7G2C6J0_9TRYP</name>
<evidence type="ECO:0000313" key="2">
    <source>
        <dbReference type="Proteomes" id="UP000515908"/>
    </source>
</evidence>
<dbReference type="VEuPathDB" id="TriTrypDB:ADEAN_000181800"/>
<proteinExistence type="predicted"/>
<organism evidence="1 2">
    <name type="scientific">Angomonas deanei</name>
    <dbReference type="NCBI Taxonomy" id="59799"/>
    <lineage>
        <taxon>Eukaryota</taxon>
        <taxon>Discoba</taxon>
        <taxon>Euglenozoa</taxon>
        <taxon>Kinetoplastea</taxon>
        <taxon>Metakinetoplastina</taxon>
        <taxon>Trypanosomatida</taxon>
        <taxon>Trypanosomatidae</taxon>
        <taxon>Strigomonadinae</taxon>
        <taxon>Angomonas</taxon>
    </lineage>
</organism>
<dbReference type="EMBL" id="LR877147">
    <property type="protein sequence ID" value="CAD2214373.1"/>
    <property type="molecule type" value="Genomic_DNA"/>
</dbReference>